<keyword evidence="4" id="KW-0479">Metal-binding</keyword>
<dbReference type="GO" id="GO:0005829">
    <property type="term" value="C:cytosol"/>
    <property type="evidence" value="ECO:0007669"/>
    <property type="project" value="TreeGrafter"/>
</dbReference>
<evidence type="ECO:0000313" key="6">
    <source>
        <dbReference type="EMBL" id="MBA2881699.1"/>
    </source>
</evidence>
<evidence type="ECO:0000313" key="7">
    <source>
        <dbReference type="Proteomes" id="UP000525298"/>
    </source>
</evidence>
<evidence type="ECO:0000256" key="4">
    <source>
        <dbReference type="HAMAP-Rule" id="MF_01113"/>
    </source>
</evidence>
<dbReference type="CDD" id="cd03586">
    <property type="entry name" value="PolY_Pol_IV_kappa"/>
    <property type="match status" value="1"/>
</dbReference>
<dbReference type="Gene3D" id="3.30.70.270">
    <property type="match status" value="1"/>
</dbReference>
<comment type="catalytic activity">
    <reaction evidence="4">
        <text>DNA(n) + a 2'-deoxyribonucleoside 5'-triphosphate = DNA(n+1) + diphosphate</text>
        <dbReference type="Rhea" id="RHEA:22508"/>
        <dbReference type="Rhea" id="RHEA-COMP:17339"/>
        <dbReference type="Rhea" id="RHEA-COMP:17340"/>
        <dbReference type="ChEBI" id="CHEBI:33019"/>
        <dbReference type="ChEBI" id="CHEBI:61560"/>
        <dbReference type="ChEBI" id="CHEBI:173112"/>
        <dbReference type="EC" id="2.7.7.7"/>
    </reaction>
</comment>
<keyword evidence="4" id="KW-0963">Cytoplasm</keyword>
<keyword evidence="7" id="KW-1185">Reference proteome</keyword>
<dbReference type="InterPro" id="IPR001126">
    <property type="entry name" value="UmuC"/>
</dbReference>
<dbReference type="GO" id="GO:0006281">
    <property type="term" value="P:DNA repair"/>
    <property type="evidence" value="ECO:0007669"/>
    <property type="project" value="UniProtKB-UniRule"/>
</dbReference>
<dbReference type="Pfam" id="PF11799">
    <property type="entry name" value="IMS_C"/>
    <property type="match status" value="1"/>
</dbReference>
<dbReference type="InterPro" id="IPR036775">
    <property type="entry name" value="DNA_pol_Y-fam_lit_finger_sf"/>
</dbReference>
<keyword evidence="4" id="KW-0460">Magnesium</keyword>
<keyword evidence="3 4" id="KW-0239">DNA-directed DNA polymerase</keyword>
<dbReference type="Gene3D" id="3.30.1490.100">
    <property type="entry name" value="DNA polymerase, Y-family, little finger domain"/>
    <property type="match status" value="1"/>
</dbReference>
<dbReference type="GO" id="GO:0006261">
    <property type="term" value="P:DNA-templated DNA replication"/>
    <property type="evidence" value="ECO:0007669"/>
    <property type="project" value="UniProtKB-UniRule"/>
</dbReference>
<dbReference type="SUPFAM" id="SSF56672">
    <property type="entry name" value="DNA/RNA polymerases"/>
    <property type="match status" value="1"/>
</dbReference>
<comment type="subcellular location">
    <subcellularLocation>
        <location evidence="4">Cytoplasm</location>
    </subcellularLocation>
</comment>
<dbReference type="AlphaFoldDB" id="A0A7W0C9L1"/>
<keyword evidence="4" id="KW-0234">DNA repair</keyword>
<reference evidence="6 7" key="1">
    <citation type="submission" date="2020-07" db="EMBL/GenBank/DDBJ databases">
        <title>Genomic Encyclopedia of Type Strains, Phase IV (KMG-IV): sequencing the most valuable type-strain genomes for metagenomic binning, comparative biology and taxonomic classification.</title>
        <authorList>
            <person name="Goeker M."/>
        </authorList>
    </citation>
    <scope>NUCLEOTIDE SEQUENCE [LARGE SCALE GENOMIC DNA]</scope>
    <source>
        <strain evidence="6 7">DSM 17721</strain>
    </source>
</reference>
<accession>A0A7W0C9L1</accession>
<evidence type="ECO:0000256" key="1">
    <source>
        <dbReference type="ARBA" id="ARBA00010945"/>
    </source>
</evidence>
<dbReference type="HAMAP" id="MF_01113">
    <property type="entry name" value="DNApol_IV"/>
    <property type="match status" value="1"/>
</dbReference>
<dbReference type="PANTHER" id="PTHR11076">
    <property type="entry name" value="DNA REPAIR POLYMERASE UMUC / TRANSFERASE FAMILY MEMBER"/>
    <property type="match status" value="1"/>
</dbReference>
<dbReference type="Proteomes" id="UP000525298">
    <property type="component" value="Unassembled WGS sequence"/>
</dbReference>
<dbReference type="SUPFAM" id="SSF100879">
    <property type="entry name" value="Lesion bypass DNA polymerase (Y-family), little finger domain"/>
    <property type="match status" value="1"/>
</dbReference>
<dbReference type="NCBIfam" id="NF002677">
    <property type="entry name" value="PRK02406.1"/>
    <property type="match status" value="1"/>
</dbReference>
<dbReference type="RefSeq" id="WP_181551361.1">
    <property type="nucleotide sequence ID" value="NZ_JACDUS010000005.1"/>
</dbReference>
<protein>
    <recommendedName>
        <fullName evidence="4">DNA polymerase IV</fullName>
        <shortName evidence="4">Pol IV</shortName>
        <ecNumber evidence="4">2.7.7.7</ecNumber>
    </recommendedName>
</protein>
<gene>
    <name evidence="4" type="primary">dinB</name>
    <name evidence="6" type="ORF">HNR65_002030</name>
</gene>
<comment type="function">
    <text evidence="4">Poorly processive, error-prone DNA polymerase involved in untargeted mutagenesis. Copies undamaged DNA at stalled replication forks, which arise in vivo from mismatched or misaligned primer ends. These misaligned primers can be extended by PolIV. Exhibits no 3'-5' exonuclease (proofreading) activity. May be involved in translesional synthesis, in conjunction with the beta clamp from PolIII.</text>
</comment>
<evidence type="ECO:0000256" key="3">
    <source>
        <dbReference type="ARBA" id="ARBA00022932"/>
    </source>
</evidence>
<dbReference type="Gene3D" id="3.40.1170.60">
    <property type="match status" value="1"/>
</dbReference>
<keyword evidence="4 6" id="KW-0548">Nucleotidyltransferase</keyword>
<dbReference type="Gene3D" id="1.10.150.20">
    <property type="entry name" value="5' to 3' exonuclease, C-terminal subdomain"/>
    <property type="match status" value="1"/>
</dbReference>
<dbReference type="EC" id="2.7.7.7" evidence="4"/>
<keyword evidence="4" id="KW-0227">DNA damage</keyword>
<dbReference type="GO" id="GO:0009432">
    <property type="term" value="P:SOS response"/>
    <property type="evidence" value="ECO:0007669"/>
    <property type="project" value="TreeGrafter"/>
</dbReference>
<feature type="site" description="Substrate discrimination" evidence="4">
    <location>
        <position position="11"/>
    </location>
</feature>
<dbReference type="InterPro" id="IPR043128">
    <property type="entry name" value="Rev_trsase/Diguanyl_cyclase"/>
</dbReference>
<feature type="active site" evidence="4">
    <location>
        <position position="101"/>
    </location>
</feature>
<feature type="binding site" evidence="4">
    <location>
        <position position="100"/>
    </location>
    <ligand>
        <name>Mg(2+)</name>
        <dbReference type="ChEBI" id="CHEBI:18420"/>
    </ligand>
</feature>
<comment type="caution">
    <text evidence="6">The sequence shown here is derived from an EMBL/GenBank/DDBJ whole genome shotgun (WGS) entry which is preliminary data.</text>
</comment>
<feature type="domain" description="UmuC" evidence="5">
    <location>
        <begin position="2"/>
        <end position="182"/>
    </location>
</feature>
<comment type="similarity">
    <text evidence="1 4">Belongs to the DNA polymerase type-Y family.</text>
</comment>
<dbReference type="GO" id="GO:0003887">
    <property type="term" value="F:DNA-directed DNA polymerase activity"/>
    <property type="evidence" value="ECO:0007669"/>
    <property type="project" value="UniProtKB-UniRule"/>
</dbReference>
<proteinExistence type="inferred from homology"/>
<evidence type="ECO:0000256" key="2">
    <source>
        <dbReference type="ARBA" id="ARBA00022457"/>
    </source>
</evidence>
<dbReference type="Pfam" id="PF00817">
    <property type="entry name" value="IMS"/>
    <property type="match status" value="1"/>
</dbReference>
<comment type="cofactor">
    <cofactor evidence="4">
        <name>Mg(2+)</name>
        <dbReference type="ChEBI" id="CHEBI:18420"/>
    </cofactor>
    <text evidence="4">Binds 2 magnesium ions per subunit.</text>
</comment>
<dbReference type="GO" id="GO:0000287">
    <property type="term" value="F:magnesium ion binding"/>
    <property type="evidence" value="ECO:0007669"/>
    <property type="project" value="UniProtKB-UniRule"/>
</dbReference>
<comment type="subunit">
    <text evidence="4">Monomer.</text>
</comment>
<dbReference type="PANTHER" id="PTHR11076:SF33">
    <property type="entry name" value="DNA POLYMERASE KAPPA"/>
    <property type="match status" value="1"/>
</dbReference>
<organism evidence="6 7">
    <name type="scientific">Desulfosalsimonas propionicica</name>
    <dbReference type="NCBI Taxonomy" id="332175"/>
    <lineage>
        <taxon>Bacteria</taxon>
        <taxon>Pseudomonadati</taxon>
        <taxon>Thermodesulfobacteriota</taxon>
        <taxon>Desulfobacteria</taxon>
        <taxon>Desulfobacterales</taxon>
        <taxon>Desulfosalsimonadaceae</taxon>
        <taxon>Desulfosalsimonas</taxon>
    </lineage>
</organism>
<dbReference type="InterPro" id="IPR017961">
    <property type="entry name" value="DNA_pol_Y-fam_little_finger"/>
</dbReference>
<evidence type="ECO:0000259" key="5">
    <source>
        <dbReference type="PROSITE" id="PS50173"/>
    </source>
</evidence>
<keyword evidence="4" id="KW-0238">DNA-binding</keyword>
<keyword evidence="4" id="KW-0235">DNA replication</keyword>
<dbReference type="EMBL" id="JACDUS010000005">
    <property type="protein sequence ID" value="MBA2881699.1"/>
    <property type="molecule type" value="Genomic_DNA"/>
</dbReference>
<dbReference type="GO" id="GO:0042276">
    <property type="term" value="P:error-prone translesion synthesis"/>
    <property type="evidence" value="ECO:0007669"/>
    <property type="project" value="TreeGrafter"/>
</dbReference>
<sequence>MIVHVDMDAFFASVEKKDDSALAGRCVIVGGISDRGVVSAASYEARKFGVRSAMPMYRARRLCAEGVFLAPRPWRYKEISRRVMDVLSGFSPLVEPVSIDEAYLDITGCGRLLGDPQSIGAKIKQAVRQDTGLTCSVGITPLKFLSKIASDLEKPDGLVVISEKQTADFIYSLPVQKVPGVGQVAREKLQRMGISTLGDAAGYDKAVLVRHLGSFGTRLHELSTGVDRSRVSAVRPVKSVSSEQTLAADTRDKNELKTHLLAHAEDVGRQLRRHRLRAKTVFIKIKHSDFTQVTRQAPLGQRGNCSAVLYRTGADLLDAYSFDKPVRLVGLGAADLADERTPVQQSLFAENGSLHDKWEKIDTAMDAIWEKYGVRKITRARGMDPPDPGGDNPA</sequence>
<dbReference type="PROSITE" id="PS50173">
    <property type="entry name" value="UMUC"/>
    <property type="match status" value="1"/>
</dbReference>
<name>A0A7W0C9L1_9BACT</name>
<dbReference type="GO" id="GO:0003684">
    <property type="term" value="F:damaged DNA binding"/>
    <property type="evidence" value="ECO:0007669"/>
    <property type="project" value="InterPro"/>
</dbReference>
<dbReference type="InterPro" id="IPR050116">
    <property type="entry name" value="DNA_polymerase-Y"/>
</dbReference>
<keyword evidence="4 6" id="KW-0808">Transferase</keyword>
<keyword evidence="2 4" id="KW-0515">Mutator protein</keyword>
<dbReference type="InterPro" id="IPR022880">
    <property type="entry name" value="DNApol_IV"/>
</dbReference>
<dbReference type="InterPro" id="IPR043502">
    <property type="entry name" value="DNA/RNA_pol_sf"/>
</dbReference>
<dbReference type="InterPro" id="IPR024728">
    <property type="entry name" value="PolY_HhH_motif"/>
</dbReference>
<dbReference type="Pfam" id="PF11798">
    <property type="entry name" value="IMS_HHH"/>
    <property type="match status" value="1"/>
</dbReference>
<feature type="binding site" evidence="4">
    <location>
        <position position="6"/>
    </location>
    <ligand>
        <name>Mg(2+)</name>
        <dbReference type="ChEBI" id="CHEBI:18420"/>
    </ligand>
</feature>